<dbReference type="PROSITE" id="PS50850">
    <property type="entry name" value="MFS"/>
    <property type="match status" value="1"/>
</dbReference>
<dbReference type="GO" id="GO:0006783">
    <property type="term" value="P:heme biosynthetic process"/>
    <property type="evidence" value="ECO:0007669"/>
    <property type="project" value="UniProtKB-ARBA"/>
</dbReference>
<feature type="transmembrane region" description="Helical" evidence="18">
    <location>
        <begin position="164"/>
        <end position="186"/>
    </location>
</feature>
<evidence type="ECO:0000256" key="3">
    <source>
        <dbReference type="ARBA" id="ARBA00022475"/>
    </source>
</evidence>
<dbReference type="GO" id="GO:0097037">
    <property type="term" value="P:heme export"/>
    <property type="evidence" value="ECO:0007669"/>
    <property type="project" value="TreeGrafter"/>
</dbReference>
<evidence type="ECO:0000256" key="11">
    <source>
        <dbReference type="ARBA" id="ARBA00035075"/>
    </source>
</evidence>
<evidence type="ECO:0000256" key="5">
    <source>
        <dbReference type="ARBA" id="ARBA00022692"/>
    </source>
</evidence>
<keyword evidence="2" id="KW-0813">Transport</keyword>
<dbReference type="GO" id="GO:0043249">
    <property type="term" value="P:erythrocyte maturation"/>
    <property type="evidence" value="ECO:0007669"/>
    <property type="project" value="UniProtKB-KW"/>
</dbReference>
<sequence>MASADYANIQTKDVCGGSTSPIIPTHQTIECKLYTRRYFILALFVIYSMSNSLQWIQYSIITDHIVKYYGVTSFHVDCTSMIYMLVYIPLIFPGSWFLDKYGIRKSVLIGATFTCLGAWIKILSLSPDRFWVTFLGQTIVACSQIFILNIPAQLAATWFGRSEVSTACSVGVFGNQLGIALGFLVPPILLRYGIDELTIQDGLENMYYSVAGLTTLVLILVVVFFQNTPPLPPSPAQAVQRSVEDSTDFFLSMKHLVYNPGYLYLLLSYGINVGVFYAISTLLNQVVLSYFPGRSEDAGRIGLVIVLAGTLGSVLSGIVLDKTKKFKETTLGIYAFSLVGMVIYSLTLSTGVILIVYITAGFLGFFMTGYLPVGFELAAELTYPEPEGTSSGLLNASAQVFGILFTVLYGQLINAFGDVIANIALCIALVLGTLLTYIIPDDMRRQAAHSKDFNVKPVV</sequence>
<comment type="similarity">
    <text evidence="14">Belongs to the major facilitator superfamily. Feline leukemia virus subgroup C receptor (TC 2.A.1.28.1) family.</text>
</comment>
<evidence type="ECO:0000256" key="10">
    <source>
        <dbReference type="ARBA" id="ARBA00023180"/>
    </source>
</evidence>
<feature type="transmembrane region" description="Helical" evidence="18">
    <location>
        <begin position="106"/>
        <end position="124"/>
    </location>
</feature>
<dbReference type="GO" id="GO:0020037">
    <property type="term" value="F:heme binding"/>
    <property type="evidence" value="ECO:0007669"/>
    <property type="project" value="TreeGrafter"/>
</dbReference>
<evidence type="ECO:0000256" key="16">
    <source>
        <dbReference type="ARBA" id="ARBA00068050"/>
    </source>
</evidence>
<feature type="transmembrane region" description="Helical" evidence="18">
    <location>
        <begin position="393"/>
        <end position="413"/>
    </location>
</feature>
<keyword evidence="8 18" id="KW-0472">Membrane</keyword>
<dbReference type="EMBL" id="HBUF01129374">
    <property type="protein sequence ID" value="CAG6643844.1"/>
    <property type="molecule type" value="Transcribed_RNA"/>
</dbReference>
<feature type="transmembrane region" description="Helical" evidence="18">
    <location>
        <begin position="331"/>
        <end position="348"/>
    </location>
</feature>
<feature type="transmembrane region" description="Helical" evidence="18">
    <location>
        <begin position="81"/>
        <end position="99"/>
    </location>
</feature>
<feature type="domain" description="Major facilitator superfamily (MFS) profile" evidence="19">
    <location>
        <begin position="36"/>
        <end position="444"/>
    </location>
</feature>
<comment type="function">
    <text evidence="15">Uniporter that mediates the transport of extracellular choline and ethanolamine into cells, thereby playing a key role in phospholipid biosynthesis. Choline and ethanolamine are the precursors of phosphatidylcholine and phosphatidylethanolamine, respectively, the two most abundant phospholipids. Transport is not coupled with proton transport and is exclusively driven by the choline (or ethanolamine) gradient across the plasma membrane. Also acts as a heme b transporter that mediates heme efflux from the cytoplasm to the extracellular compartment.</text>
</comment>
<evidence type="ECO:0000256" key="18">
    <source>
        <dbReference type="SAM" id="Phobius"/>
    </source>
</evidence>
<dbReference type="InterPro" id="IPR020846">
    <property type="entry name" value="MFS_dom"/>
</dbReference>
<evidence type="ECO:0000256" key="9">
    <source>
        <dbReference type="ARBA" id="ARBA00023170"/>
    </source>
</evidence>
<evidence type="ECO:0000256" key="12">
    <source>
        <dbReference type="ARBA" id="ARBA00036811"/>
    </source>
</evidence>
<dbReference type="FunFam" id="1.20.1250.20:FF:000184">
    <property type="entry name" value="Feline leukemia virus subgroup C receptor-related protein 1"/>
    <property type="match status" value="1"/>
</dbReference>
<keyword evidence="5 18" id="KW-0812">Transmembrane</keyword>
<feature type="transmembrane region" description="Helical" evidence="18">
    <location>
        <begin position="299"/>
        <end position="319"/>
    </location>
</feature>
<dbReference type="SUPFAM" id="SSF103473">
    <property type="entry name" value="MFS general substrate transporter"/>
    <property type="match status" value="1"/>
</dbReference>
<keyword evidence="6 18" id="KW-1133">Transmembrane helix</keyword>
<dbReference type="Gene3D" id="1.20.1250.20">
    <property type="entry name" value="MFS general substrate transporter like domains"/>
    <property type="match status" value="2"/>
</dbReference>
<evidence type="ECO:0000313" key="20">
    <source>
        <dbReference type="EMBL" id="CAG6643845.1"/>
    </source>
</evidence>
<dbReference type="AlphaFoldDB" id="A0A8D8R6L5"/>
<reference evidence="20" key="1">
    <citation type="submission" date="2021-05" db="EMBL/GenBank/DDBJ databases">
        <authorList>
            <person name="Alioto T."/>
            <person name="Alioto T."/>
            <person name="Gomez Garrido J."/>
        </authorList>
    </citation>
    <scope>NUCLEOTIDE SEQUENCE</scope>
</reference>
<protein>
    <recommendedName>
        <fullName evidence="16">Choline/ethanolamine transporter FLVCR1</fullName>
    </recommendedName>
    <alternativeName>
        <fullName evidence="17">Heme transporter FLVCR1</fullName>
    </alternativeName>
</protein>
<comment type="catalytic activity">
    <reaction evidence="13">
        <text>ethanolamine(in) = ethanolamine(out)</text>
        <dbReference type="Rhea" id="RHEA:32747"/>
        <dbReference type="ChEBI" id="CHEBI:57603"/>
    </reaction>
</comment>
<dbReference type="PANTHER" id="PTHR10924:SF4">
    <property type="entry name" value="GH15861P"/>
    <property type="match status" value="1"/>
</dbReference>
<keyword evidence="9 20" id="KW-0675">Receptor</keyword>
<dbReference type="CDD" id="cd17398">
    <property type="entry name" value="MFS_FLVCR_like"/>
    <property type="match status" value="1"/>
</dbReference>
<dbReference type="EMBL" id="HBUF01129373">
    <property type="protein sequence ID" value="CAG6643843.1"/>
    <property type="molecule type" value="Transcribed_RNA"/>
</dbReference>
<evidence type="ECO:0000256" key="2">
    <source>
        <dbReference type="ARBA" id="ARBA00022448"/>
    </source>
</evidence>
<comment type="subcellular location">
    <subcellularLocation>
        <location evidence="1">Cell membrane</location>
        <topology evidence="1">Multi-pass membrane protein</topology>
    </subcellularLocation>
</comment>
<feature type="transmembrane region" description="Helical" evidence="18">
    <location>
        <begin position="261"/>
        <end position="279"/>
    </location>
</feature>
<evidence type="ECO:0000259" key="19">
    <source>
        <dbReference type="PROSITE" id="PS50850"/>
    </source>
</evidence>
<feature type="transmembrane region" description="Helical" evidence="18">
    <location>
        <begin position="419"/>
        <end position="439"/>
    </location>
</feature>
<organism evidence="20">
    <name type="scientific">Cacopsylla melanoneura</name>
    <dbReference type="NCBI Taxonomy" id="428564"/>
    <lineage>
        <taxon>Eukaryota</taxon>
        <taxon>Metazoa</taxon>
        <taxon>Ecdysozoa</taxon>
        <taxon>Arthropoda</taxon>
        <taxon>Hexapoda</taxon>
        <taxon>Insecta</taxon>
        <taxon>Pterygota</taxon>
        <taxon>Neoptera</taxon>
        <taxon>Paraneoptera</taxon>
        <taxon>Hemiptera</taxon>
        <taxon>Sternorrhyncha</taxon>
        <taxon>Psylloidea</taxon>
        <taxon>Psyllidae</taxon>
        <taxon>Psyllinae</taxon>
        <taxon>Cacopsylla</taxon>
    </lineage>
</organism>
<dbReference type="EMBL" id="HBUF01129375">
    <property type="protein sequence ID" value="CAG6643845.1"/>
    <property type="molecule type" value="Transcribed_RNA"/>
</dbReference>
<evidence type="ECO:0000256" key="13">
    <source>
        <dbReference type="ARBA" id="ARBA00045087"/>
    </source>
</evidence>
<evidence type="ECO:0000256" key="8">
    <source>
        <dbReference type="ARBA" id="ARBA00023136"/>
    </source>
</evidence>
<dbReference type="PANTHER" id="PTHR10924">
    <property type="entry name" value="MAJOR FACILITATOR SUPERFAMILY PROTEIN-RELATED"/>
    <property type="match status" value="1"/>
</dbReference>
<name>A0A8D8R6L5_9HEMI</name>
<dbReference type="GO" id="GO:0015232">
    <property type="term" value="F:heme transmembrane transporter activity"/>
    <property type="evidence" value="ECO:0007669"/>
    <property type="project" value="UniProtKB-ARBA"/>
</dbReference>
<comment type="catalytic activity">
    <reaction evidence="11">
        <text>heme b(in) = heme b(out)</text>
        <dbReference type="Rhea" id="RHEA:75443"/>
        <dbReference type="ChEBI" id="CHEBI:60344"/>
    </reaction>
</comment>
<dbReference type="Pfam" id="PF07690">
    <property type="entry name" value="MFS_1"/>
    <property type="match status" value="1"/>
</dbReference>
<evidence type="ECO:0000256" key="17">
    <source>
        <dbReference type="ARBA" id="ARBA00080886"/>
    </source>
</evidence>
<proteinExistence type="inferred from homology"/>
<keyword evidence="3" id="KW-1003">Cell membrane</keyword>
<dbReference type="InterPro" id="IPR011701">
    <property type="entry name" value="MFS"/>
</dbReference>
<dbReference type="GO" id="GO:0031966">
    <property type="term" value="C:mitochondrial membrane"/>
    <property type="evidence" value="ECO:0007669"/>
    <property type="project" value="UniProtKB-ARBA"/>
</dbReference>
<comment type="catalytic activity">
    <reaction evidence="12">
        <text>choline(out) = choline(in)</text>
        <dbReference type="Rhea" id="RHEA:32751"/>
        <dbReference type="ChEBI" id="CHEBI:15354"/>
    </reaction>
</comment>
<feature type="transmembrane region" description="Helical" evidence="18">
    <location>
        <begin position="38"/>
        <end position="61"/>
    </location>
</feature>
<feature type="transmembrane region" description="Helical" evidence="18">
    <location>
        <begin position="130"/>
        <end position="152"/>
    </location>
</feature>
<keyword evidence="4" id="KW-0597">Phosphoprotein</keyword>
<dbReference type="GO" id="GO:0005886">
    <property type="term" value="C:plasma membrane"/>
    <property type="evidence" value="ECO:0007669"/>
    <property type="project" value="UniProtKB-SubCell"/>
</dbReference>
<evidence type="ECO:0000256" key="7">
    <source>
        <dbReference type="ARBA" id="ARBA00023057"/>
    </source>
</evidence>
<evidence type="ECO:0000256" key="6">
    <source>
        <dbReference type="ARBA" id="ARBA00022989"/>
    </source>
</evidence>
<accession>A0A8D8R6L5</accession>
<keyword evidence="10" id="KW-0325">Glycoprotein</keyword>
<evidence type="ECO:0000256" key="1">
    <source>
        <dbReference type="ARBA" id="ARBA00004651"/>
    </source>
</evidence>
<evidence type="ECO:0000256" key="4">
    <source>
        <dbReference type="ARBA" id="ARBA00022553"/>
    </source>
</evidence>
<feature type="transmembrane region" description="Helical" evidence="18">
    <location>
        <begin position="354"/>
        <end position="373"/>
    </location>
</feature>
<keyword evidence="7" id="KW-0265">Erythrocyte maturation</keyword>
<dbReference type="InterPro" id="IPR036259">
    <property type="entry name" value="MFS_trans_sf"/>
</dbReference>
<evidence type="ECO:0000256" key="15">
    <source>
        <dbReference type="ARBA" id="ARBA00060240"/>
    </source>
</evidence>
<dbReference type="InterPro" id="IPR049680">
    <property type="entry name" value="FLVCR1-2_SLC49-like"/>
</dbReference>
<evidence type="ECO:0000256" key="14">
    <source>
        <dbReference type="ARBA" id="ARBA00046338"/>
    </source>
</evidence>
<feature type="transmembrane region" description="Helical" evidence="18">
    <location>
        <begin position="206"/>
        <end position="225"/>
    </location>
</feature>